<dbReference type="EMBL" id="MHUL01000002">
    <property type="protein sequence ID" value="OHA77834.1"/>
    <property type="molecule type" value="Genomic_DNA"/>
</dbReference>
<evidence type="ECO:0000256" key="3">
    <source>
        <dbReference type="ARBA" id="ARBA00023027"/>
    </source>
</evidence>
<reference evidence="7 8" key="1">
    <citation type="journal article" date="2016" name="Nat. Commun.">
        <title>Thousands of microbial genomes shed light on interconnected biogeochemical processes in an aquifer system.</title>
        <authorList>
            <person name="Anantharaman K."/>
            <person name="Brown C.T."/>
            <person name="Hug L.A."/>
            <person name="Sharon I."/>
            <person name="Castelle C.J."/>
            <person name="Probst A.J."/>
            <person name="Thomas B.C."/>
            <person name="Singh A."/>
            <person name="Wilkins M.J."/>
            <person name="Karaoz U."/>
            <person name="Brodie E.L."/>
            <person name="Williams K.H."/>
            <person name="Hubbard S.S."/>
            <person name="Banfield J.F."/>
        </authorList>
    </citation>
    <scope>NUCLEOTIDE SEQUENCE [LARGE SCALE GENOMIC DNA]</scope>
</reference>
<dbReference type="PROSITE" id="PS00670">
    <property type="entry name" value="D_2_HYDROXYACID_DH_2"/>
    <property type="match status" value="1"/>
</dbReference>
<evidence type="ECO:0000256" key="1">
    <source>
        <dbReference type="ARBA" id="ARBA00005854"/>
    </source>
</evidence>
<gene>
    <name evidence="7" type="ORF">A3J30_02785</name>
</gene>
<protein>
    <recommendedName>
        <fullName evidence="9">Hydroxyacid dehydrogenase</fullName>
    </recommendedName>
</protein>
<evidence type="ECO:0000256" key="4">
    <source>
        <dbReference type="RuleBase" id="RU003719"/>
    </source>
</evidence>
<dbReference type="SUPFAM" id="SSF51735">
    <property type="entry name" value="NAD(P)-binding Rossmann-fold domains"/>
    <property type="match status" value="1"/>
</dbReference>
<keyword evidence="3" id="KW-0520">NAD</keyword>
<dbReference type="Gene3D" id="3.40.50.720">
    <property type="entry name" value="NAD(P)-binding Rossmann-like Domain"/>
    <property type="match status" value="2"/>
</dbReference>
<proteinExistence type="inferred from homology"/>
<accession>A0A1G2RYB0</accession>
<evidence type="ECO:0008006" key="9">
    <source>
        <dbReference type="Google" id="ProtNLM"/>
    </source>
</evidence>
<feature type="domain" description="D-isomer specific 2-hydroxyacid dehydrogenase catalytic" evidence="5">
    <location>
        <begin position="24"/>
        <end position="333"/>
    </location>
</feature>
<dbReference type="InterPro" id="IPR058205">
    <property type="entry name" value="D-LDH-like"/>
</dbReference>
<dbReference type="InterPro" id="IPR036291">
    <property type="entry name" value="NAD(P)-bd_dom_sf"/>
</dbReference>
<dbReference type="GO" id="GO:0008720">
    <property type="term" value="F:D-lactate dehydrogenase (NAD+) activity"/>
    <property type="evidence" value="ECO:0007669"/>
    <property type="project" value="TreeGrafter"/>
</dbReference>
<dbReference type="InterPro" id="IPR006139">
    <property type="entry name" value="D-isomer_2_OHA_DH_cat_dom"/>
</dbReference>
<evidence type="ECO:0000313" key="7">
    <source>
        <dbReference type="EMBL" id="OHA77834.1"/>
    </source>
</evidence>
<dbReference type="Pfam" id="PF00389">
    <property type="entry name" value="2-Hacid_dh"/>
    <property type="match status" value="1"/>
</dbReference>
<dbReference type="SUPFAM" id="SSF52283">
    <property type="entry name" value="Formate/glycerate dehydrogenase catalytic domain-like"/>
    <property type="match status" value="1"/>
</dbReference>
<dbReference type="PANTHER" id="PTHR43026:SF1">
    <property type="entry name" value="2-HYDROXYACID DEHYDROGENASE HOMOLOG 1-RELATED"/>
    <property type="match status" value="1"/>
</dbReference>
<dbReference type="InterPro" id="IPR006140">
    <property type="entry name" value="D-isomer_DH_NAD-bd"/>
</dbReference>
<name>A0A1G2RYB0_9BACT</name>
<dbReference type="CDD" id="cd12187">
    <property type="entry name" value="LDH_like_1"/>
    <property type="match status" value="1"/>
</dbReference>
<organism evidence="7 8">
    <name type="scientific">Candidatus Wildermuthbacteria bacterium RIFCSPLOWO2_02_FULL_47_9c</name>
    <dbReference type="NCBI Taxonomy" id="1802466"/>
    <lineage>
        <taxon>Bacteria</taxon>
        <taxon>Candidatus Wildermuthiibacteriota</taxon>
    </lineage>
</organism>
<dbReference type="AlphaFoldDB" id="A0A1G2RYB0"/>
<evidence type="ECO:0000256" key="2">
    <source>
        <dbReference type="ARBA" id="ARBA00023002"/>
    </source>
</evidence>
<dbReference type="PROSITE" id="PS00671">
    <property type="entry name" value="D_2_HYDROXYACID_DH_3"/>
    <property type="match status" value="1"/>
</dbReference>
<feature type="domain" description="D-isomer specific 2-hydroxyacid dehydrogenase NAD-binding" evidence="6">
    <location>
        <begin position="106"/>
        <end position="303"/>
    </location>
</feature>
<evidence type="ECO:0000313" key="8">
    <source>
        <dbReference type="Proteomes" id="UP000178222"/>
    </source>
</evidence>
<dbReference type="InterPro" id="IPR029753">
    <property type="entry name" value="D-isomer_DH_CS"/>
</dbReference>
<dbReference type="Pfam" id="PF02826">
    <property type="entry name" value="2-Hacid_dh_C"/>
    <property type="match status" value="1"/>
</dbReference>
<evidence type="ECO:0000259" key="5">
    <source>
        <dbReference type="Pfam" id="PF00389"/>
    </source>
</evidence>
<dbReference type="GO" id="GO:0051287">
    <property type="term" value="F:NAD binding"/>
    <property type="evidence" value="ECO:0007669"/>
    <property type="project" value="InterPro"/>
</dbReference>
<evidence type="ECO:0000259" key="6">
    <source>
        <dbReference type="Pfam" id="PF02826"/>
    </source>
</evidence>
<dbReference type="Proteomes" id="UP000178222">
    <property type="component" value="Unassembled WGS sequence"/>
</dbReference>
<comment type="similarity">
    <text evidence="1 4">Belongs to the D-isomer specific 2-hydroxyacid dehydrogenase family.</text>
</comment>
<sequence length="334" mass="37031">MKIAFFELEGWEELIIKQELGPHEFYFSSEELTELKLPAERNFDVISVFMDSRITKKTLEQFPNLKGIATRSTGYDHIDLAAARQRGVTVSSVPGYGSNTVAEFAFGLILNLTRKIYQAIDQIKETKSFSLTGLRGIELKGKTLGIVGTGRIGREMVGIAEGFEMNVIASDPSPDDALAKEKGFRYVSLEDLLSQADIISLHCPYTKATHHLINQKNIALVKRGAYLVNTARGGIIETQAIIEGLQEGILAGAALDVLEEEGEIKDELEFLSRGQAQADRLMVMLQNHALMKMPNVLVTPHNAFNSQEALERILRTTIENIRGFLKGKPLNVVK</sequence>
<keyword evidence="2 4" id="KW-0560">Oxidoreductase</keyword>
<dbReference type="PANTHER" id="PTHR43026">
    <property type="entry name" value="2-HYDROXYACID DEHYDROGENASE HOMOLOG 1-RELATED"/>
    <property type="match status" value="1"/>
</dbReference>
<comment type="caution">
    <text evidence="7">The sequence shown here is derived from an EMBL/GenBank/DDBJ whole genome shotgun (WGS) entry which is preliminary data.</text>
</comment>